<keyword evidence="15" id="KW-1185">Reference proteome</keyword>
<evidence type="ECO:0000256" key="6">
    <source>
        <dbReference type="ARBA" id="ARBA00022692"/>
    </source>
</evidence>
<evidence type="ECO:0000256" key="10">
    <source>
        <dbReference type="SAM" id="Coils"/>
    </source>
</evidence>
<protein>
    <recommendedName>
        <fullName evidence="3">histidine kinase</fullName>
        <ecNumber evidence="3">2.7.13.3</ecNumber>
    </recommendedName>
</protein>
<dbReference type="InterPro" id="IPR033479">
    <property type="entry name" value="dCache_1"/>
</dbReference>
<comment type="catalytic activity">
    <reaction evidence="1">
        <text>ATP + protein L-histidine = ADP + protein N-phospho-L-histidine.</text>
        <dbReference type="EC" id="2.7.13.3"/>
    </reaction>
</comment>
<dbReference type="SMART" id="SM00388">
    <property type="entry name" value="HisKA"/>
    <property type="match status" value="1"/>
</dbReference>
<dbReference type="PANTHER" id="PTHR43065:SF49">
    <property type="entry name" value="HISTIDINE KINASE"/>
    <property type="match status" value="1"/>
</dbReference>
<dbReference type="RefSeq" id="WP_129396372.1">
    <property type="nucleotide sequence ID" value="NZ_CP025086.1"/>
</dbReference>
<dbReference type="InterPro" id="IPR003661">
    <property type="entry name" value="HisK_dim/P_dom"/>
</dbReference>
<dbReference type="Gene3D" id="1.10.287.130">
    <property type="match status" value="1"/>
</dbReference>
<dbReference type="GO" id="GO:0000155">
    <property type="term" value="F:phosphorelay sensor kinase activity"/>
    <property type="evidence" value="ECO:0007669"/>
    <property type="project" value="InterPro"/>
</dbReference>
<evidence type="ECO:0000256" key="7">
    <source>
        <dbReference type="ARBA" id="ARBA00022989"/>
    </source>
</evidence>
<dbReference type="Pfam" id="PF00072">
    <property type="entry name" value="Response_reg"/>
    <property type="match status" value="1"/>
</dbReference>
<keyword evidence="7 11" id="KW-1133">Transmembrane helix</keyword>
<evidence type="ECO:0000259" key="12">
    <source>
        <dbReference type="PROSITE" id="PS50109"/>
    </source>
</evidence>
<evidence type="ECO:0000256" key="11">
    <source>
        <dbReference type="SAM" id="Phobius"/>
    </source>
</evidence>
<dbReference type="InterPro" id="IPR005467">
    <property type="entry name" value="His_kinase_dom"/>
</dbReference>
<dbReference type="InterPro" id="IPR004358">
    <property type="entry name" value="Sig_transdc_His_kin-like_C"/>
</dbReference>
<feature type="domain" description="Response regulatory" evidence="13">
    <location>
        <begin position="595"/>
        <end position="710"/>
    </location>
</feature>
<keyword evidence="5 9" id="KW-0597">Phosphoprotein</keyword>
<dbReference type="InterPro" id="IPR036097">
    <property type="entry name" value="HisK_dim/P_sf"/>
</dbReference>
<keyword evidence="6 11" id="KW-0812">Transmembrane</keyword>
<dbReference type="PROSITE" id="PS50110">
    <property type="entry name" value="RESPONSE_REGULATORY"/>
    <property type="match status" value="1"/>
</dbReference>
<dbReference type="InterPro" id="IPR011006">
    <property type="entry name" value="CheY-like_superfamily"/>
</dbReference>
<dbReference type="InterPro" id="IPR036890">
    <property type="entry name" value="HATPase_C_sf"/>
</dbReference>
<dbReference type="CDD" id="cd12915">
    <property type="entry name" value="PDC2_DGC_like"/>
    <property type="match status" value="1"/>
</dbReference>
<dbReference type="EMBL" id="QUMO01000002">
    <property type="protein sequence ID" value="REF87551.1"/>
    <property type="molecule type" value="Genomic_DNA"/>
</dbReference>
<dbReference type="Pfam" id="PF02743">
    <property type="entry name" value="dCache_1"/>
    <property type="match status" value="1"/>
</dbReference>
<evidence type="ECO:0000313" key="14">
    <source>
        <dbReference type="EMBL" id="REF87551.1"/>
    </source>
</evidence>
<comment type="caution">
    <text evidence="14">The sequence shown here is derived from an EMBL/GenBank/DDBJ whole genome shotgun (WGS) entry which is preliminary data.</text>
</comment>
<dbReference type="PROSITE" id="PS50109">
    <property type="entry name" value="HIS_KIN"/>
    <property type="match status" value="1"/>
</dbReference>
<reference evidence="14 15" key="1">
    <citation type="submission" date="2018-08" db="EMBL/GenBank/DDBJ databases">
        <title>Genomic Encyclopedia of Type Strains, Phase IV (KMG-IV): sequencing the most valuable type-strain genomes for metagenomic binning, comparative biology and taxonomic classification.</title>
        <authorList>
            <person name="Goeker M."/>
        </authorList>
    </citation>
    <scope>NUCLEOTIDE SEQUENCE [LARGE SCALE GENOMIC DNA]</scope>
    <source>
        <strain evidence="14 15">BW863</strain>
    </source>
</reference>
<evidence type="ECO:0000256" key="5">
    <source>
        <dbReference type="ARBA" id="ARBA00022553"/>
    </source>
</evidence>
<keyword evidence="4" id="KW-1003">Cell membrane</keyword>
<dbReference type="InterPro" id="IPR001789">
    <property type="entry name" value="Sig_transdc_resp-reg_receiver"/>
</dbReference>
<dbReference type="Gene3D" id="3.30.450.20">
    <property type="entry name" value="PAS domain"/>
    <property type="match status" value="2"/>
</dbReference>
<keyword evidence="10" id="KW-0175">Coiled coil</keyword>
<dbReference type="Proteomes" id="UP000256900">
    <property type="component" value="Unassembled WGS sequence"/>
</dbReference>
<dbReference type="SUPFAM" id="SSF55874">
    <property type="entry name" value="ATPase domain of HSP90 chaperone/DNA topoisomerase II/histidine kinase"/>
    <property type="match status" value="1"/>
</dbReference>
<feature type="domain" description="Histidine kinase" evidence="12">
    <location>
        <begin position="348"/>
        <end position="572"/>
    </location>
</feature>
<dbReference type="SMART" id="SM00448">
    <property type="entry name" value="REC"/>
    <property type="match status" value="1"/>
</dbReference>
<evidence type="ECO:0000256" key="2">
    <source>
        <dbReference type="ARBA" id="ARBA00004651"/>
    </source>
</evidence>
<gene>
    <name evidence="14" type="ORF">DES32_1174</name>
</gene>
<evidence type="ECO:0000313" key="15">
    <source>
        <dbReference type="Proteomes" id="UP000256900"/>
    </source>
</evidence>
<evidence type="ECO:0000256" key="8">
    <source>
        <dbReference type="ARBA" id="ARBA00023136"/>
    </source>
</evidence>
<proteinExistence type="predicted"/>
<evidence type="ECO:0000256" key="3">
    <source>
        <dbReference type="ARBA" id="ARBA00012438"/>
    </source>
</evidence>
<dbReference type="SUPFAM" id="SSF47384">
    <property type="entry name" value="Homodimeric domain of signal transducing histidine kinase"/>
    <property type="match status" value="1"/>
</dbReference>
<dbReference type="CDD" id="cd00082">
    <property type="entry name" value="HisKA"/>
    <property type="match status" value="1"/>
</dbReference>
<evidence type="ECO:0000256" key="1">
    <source>
        <dbReference type="ARBA" id="ARBA00000085"/>
    </source>
</evidence>
<dbReference type="PANTHER" id="PTHR43065">
    <property type="entry name" value="SENSOR HISTIDINE KINASE"/>
    <property type="match status" value="1"/>
</dbReference>
<name>A0A3D9YY25_9HYPH</name>
<dbReference type="PRINTS" id="PR00344">
    <property type="entry name" value="BCTRLSENSOR"/>
</dbReference>
<dbReference type="OrthoDB" id="9796100at2"/>
<dbReference type="GO" id="GO:0005886">
    <property type="term" value="C:plasma membrane"/>
    <property type="evidence" value="ECO:0007669"/>
    <property type="project" value="UniProtKB-SubCell"/>
</dbReference>
<keyword evidence="14" id="KW-0808">Transferase</keyword>
<organism evidence="14 15">
    <name type="scientific">Methylovirgula ligni</name>
    <dbReference type="NCBI Taxonomy" id="569860"/>
    <lineage>
        <taxon>Bacteria</taxon>
        <taxon>Pseudomonadati</taxon>
        <taxon>Pseudomonadota</taxon>
        <taxon>Alphaproteobacteria</taxon>
        <taxon>Hyphomicrobiales</taxon>
        <taxon>Beijerinckiaceae</taxon>
        <taxon>Methylovirgula</taxon>
    </lineage>
</organism>
<dbReference type="Pfam" id="PF02518">
    <property type="entry name" value="HATPase_c"/>
    <property type="match status" value="1"/>
</dbReference>
<dbReference type="Pfam" id="PF00512">
    <property type="entry name" value="HisKA"/>
    <property type="match status" value="1"/>
</dbReference>
<dbReference type="EC" id="2.7.13.3" evidence="3"/>
<accession>A0A3D9YY25</accession>
<evidence type="ECO:0000256" key="9">
    <source>
        <dbReference type="PROSITE-ProRule" id="PRU00169"/>
    </source>
</evidence>
<comment type="subcellular location">
    <subcellularLocation>
        <location evidence="2">Cell membrane</location>
        <topology evidence="2">Multi-pass membrane protein</topology>
    </subcellularLocation>
</comment>
<dbReference type="CDD" id="cd12914">
    <property type="entry name" value="PDC1_DGC_like"/>
    <property type="match status" value="1"/>
</dbReference>
<dbReference type="AlphaFoldDB" id="A0A3D9YY25"/>
<dbReference type="InterPro" id="IPR003594">
    <property type="entry name" value="HATPase_dom"/>
</dbReference>
<sequence length="720" mass="79114">MIVVFGILLVALAATGAALSIREFRVRDVAEARRELMALDLLLSQETERTMQSVDLVLSSLQDDLTLGGITKPQDIMRKRASVEMYLLLKSRIVGIPQIHDVSLIGPDGKLICTTKVYPAPESDLSGRDYFTVLRDVEISGSYLSLPSYNEDTKSWSIYLARRVDDASGHFLGVVAAAIDLNYFEQLYKTLQIGDYGAVSLWRSDGTMLARYPAAGRVGEVYKIKSFTGILQPGTPVTYDSAHAIDGPERIVATISVDEFPLVVNISRLKDHILADWRQARFLIAAGAVLFAFAISFVLWLLIRHFNTYEALMAADRERSKAVAERERAEAQLRQAQKLESIGQLTGGIAHDFNNLLTAVLGNLEMLKRHTEKGEARLHRWATNAFDAARRGAVLTQRLLVFSRRQPLEPRGARIETILASMSDLLARTLGENIEIVTTIAPGLWPAFADLNQLDNAILNIAINARDAMEGRGRLTITASNCAFAARTEIEDPEITPGDYVLLSIEDTGKGIDREILDRVFEPFFSTKPTGQGTGLGLSQVYGFVKQTGGHVRIESIPSSGTTVRLYLPRAQSEDVLVESEPLAERALLPGPAGTVLVVEDDAEVRTYSAEILRDLGFEVRVTENAAQALEILRGGTELTLLFSDVGLPGVTGAELAEEALKLRPELKVLLTTGYVQDTTIDRCRFVLGIQVLPKPFTRAELADKITSVLTPVRRLAVNS</sequence>
<evidence type="ECO:0000256" key="4">
    <source>
        <dbReference type="ARBA" id="ARBA00022475"/>
    </source>
</evidence>
<feature type="transmembrane region" description="Helical" evidence="11">
    <location>
        <begin position="282"/>
        <end position="303"/>
    </location>
</feature>
<feature type="coiled-coil region" evidence="10">
    <location>
        <begin position="312"/>
        <end position="339"/>
    </location>
</feature>
<dbReference type="Gene3D" id="3.40.50.2300">
    <property type="match status" value="1"/>
</dbReference>
<dbReference type="SUPFAM" id="SSF52172">
    <property type="entry name" value="CheY-like"/>
    <property type="match status" value="1"/>
</dbReference>
<dbReference type="Gene3D" id="3.30.565.10">
    <property type="entry name" value="Histidine kinase-like ATPase, C-terminal domain"/>
    <property type="match status" value="1"/>
</dbReference>
<keyword evidence="14" id="KW-0418">Kinase</keyword>
<evidence type="ECO:0000259" key="13">
    <source>
        <dbReference type="PROSITE" id="PS50110"/>
    </source>
</evidence>
<keyword evidence="8 11" id="KW-0472">Membrane</keyword>
<feature type="modified residue" description="4-aspartylphosphate" evidence="9">
    <location>
        <position position="645"/>
    </location>
</feature>
<dbReference type="SMART" id="SM00387">
    <property type="entry name" value="HATPase_c"/>
    <property type="match status" value="1"/>
</dbReference>